<dbReference type="InParanoid" id="A0A1X7STW2"/>
<dbReference type="EnsemblMetazoa" id="Aqu2.1.05577_001">
    <property type="protein sequence ID" value="Aqu2.1.05577_001"/>
    <property type="gene ID" value="Aqu2.1.05577"/>
</dbReference>
<reference evidence="2" key="1">
    <citation type="submission" date="2017-05" db="UniProtKB">
        <authorList>
            <consortium name="EnsemblMetazoa"/>
        </authorList>
    </citation>
    <scope>IDENTIFICATION</scope>
</reference>
<feature type="transmembrane region" description="Helical" evidence="1">
    <location>
        <begin position="15"/>
        <end position="34"/>
    </location>
</feature>
<keyword evidence="1" id="KW-0472">Membrane</keyword>
<dbReference type="AlphaFoldDB" id="A0A1X7STW2"/>
<protein>
    <submittedName>
        <fullName evidence="2">Uncharacterized protein</fullName>
    </submittedName>
</protein>
<sequence length="39" mass="4426">MLGTRPLYTHLSSKSTLTLSFLFLILFAVIVQYLNSHCP</sequence>
<evidence type="ECO:0000256" key="1">
    <source>
        <dbReference type="SAM" id="Phobius"/>
    </source>
</evidence>
<name>A0A1X7STW2_AMPQE</name>
<accession>A0A1X7STW2</accession>
<proteinExistence type="predicted"/>
<evidence type="ECO:0000313" key="2">
    <source>
        <dbReference type="EnsemblMetazoa" id="Aqu2.1.05577_001"/>
    </source>
</evidence>
<keyword evidence="1" id="KW-1133">Transmembrane helix</keyword>
<keyword evidence="1" id="KW-0812">Transmembrane</keyword>
<organism evidence="2">
    <name type="scientific">Amphimedon queenslandica</name>
    <name type="common">Sponge</name>
    <dbReference type="NCBI Taxonomy" id="400682"/>
    <lineage>
        <taxon>Eukaryota</taxon>
        <taxon>Metazoa</taxon>
        <taxon>Porifera</taxon>
        <taxon>Demospongiae</taxon>
        <taxon>Heteroscleromorpha</taxon>
        <taxon>Haplosclerida</taxon>
        <taxon>Niphatidae</taxon>
        <taxon>Amphimedon</taxon>
    </lineage>
</organism>